<dbReference type="GO" id="GO:0008088">
    <property type="term" value="P:axo-dendritic transport"/>
    <property type="evidence" value="ECO:0007669"/>
    <property type="project" value="TreeGrafter"/>
</dbReference>
<proteinExistence type="predicted"/>
<dbReference type="AlphaFoldDB" id="A0AA40HXD2"/>
<dbReference type="Proteomes" id="UP001177744">
    <property type="component" value="Unassembled WGS sequence"/>
</dbReference>
<evidence type="ECO:0000313" key="2">
    <source>
        <dbReference type="Proteomes" id="UP001177744"/>
    </source>
</evidence>
<gene>
    <name evidence="1" type="ORF">QTO34_019677</name>
</gene>
<comment type="caution">
    <text evidence="1">The sequence shown here is derived from an EMBL/GenBank/DDBJ whole genome shotgun (WGS) entry which is preliminary data.</text>
</comment>
<dbReference type="GO" id="GO:0045202">
    <property type="term" value="C:synapse"/>
    <property type="evidence" value="ECO:0007669"/>
    <property type="project" value="TreeGrafter"/>
</dbReference>
<dbReference type="InterPro" id="IPR028103">
    <property type="entry name" value="Spatacsin"/>
</dbReference>
<keyword evidence="2" id="KW-1185">Reference proteome</keyword>
<name>A0AA40HXD2_CNENI</name>
<dbReference type="GO" id="GO:0030425">
    <property type="term" value="C:dendrite"/>
    <property type="evidence" value="ECO:0007669"/>
    <property type="project" value="TreeGrafter"/>
</dbReference>
<evidence type="ECO:0000313" key="1">
    <source>
        <dbReference type="EMBL" id="KAK1339008.1"/>
    </source>
</evidence>
<accession>A0AA40HXD2</accession>
<reference evidence="1" key="1">
    <citation type="submission" date="2023-06" db="EMBL/GenBank/DDBJ databases">
        <title>Reference genome for the Northern bat (Eptesicus nilssonii), a most northern bat species.</title>
        <authorList>
            <person name="Laine V.N."/>
            <person name="Pulliainen A.T."/>
            <person name="Lilley T.M."/>
        </authorList>
    </citation>
    <scope>NUCLEOTIDE SEQUENCE</scope>
    <source>
        <strain evidence="1">BLF_Eptnil</strain>
        <tissue evidence="1">Kidney</tissue>
    </source>
</reference>
<dbReference type="GO" id="GO:0030424">
    <property type="term" value="C:axon"/>
    <property type="evidence" value="ECO:0007669"/>
    <property type="project" value="TreeGrafter"/>
</dbReference>
<dbReference type="GO" id="GO:0007268">
    <property type="term" value="P:chemical synaptic transmission"/>
    <property type="evidence" value="ECO:0007669"/>
    <property type="project" value="TreeGrafter"/>
</dbReference>
<organism evidence="1 2">
    <name type="scientific">Cnephaeus nilssonii</name>
    <name type="common">Northern bat</name>
    <name type="synonym">Eptesicus nilssonii</name>
    <dbReference type="NCBI Taxonomy" id="3371016"/>
    <lineage>
        <taxon>Eukaryota</taxon>
        <taxon>Metazoa</taxon>
        <taxon>Chordata</taxon>
        <taxon>Craniata</taxon>
        <taxon>Vertebrata</taxon>
        <taxon>Euteleostomi</taxon>
        <taxon>Mammalia</taxon>
        <taxon>Eutheria</taxon>
        <taxon>Laurasiatheria</taxon>
        <taxon>Chiroptera</taxon>
        <taxon>Yangochiroptera</taxon>
        <taxon>Vespertilionidae</taxon>
        <taxon>Cnephaeus</taxon>
    </lineage>
</organism>
<dbReference type="PANTHER" id="PTHR13650:SF0">
    <property type="entry name" value="SPATACSIN"/>
    <property type="match status" value="1"/>
</dbReference>
<dbReference type="PANTHER" id="PTHR13650">
    <property type="entry name" value="SPATACSIN"/>
    <property type="match status" value="1"/>
</dbReference>
<protein>
    <submittedName>
        <fullName evidence="1">Uncharacterized protein</fullName>
    </submittedName>
</protein>
<dbReference type="GO" id="GO:0048489">
    <property type="term" value="P:synaptic vesicle transport"/>
    <property type="evidence" value="ECO:0007669"/>
    <property type="project" value="TreeGrafter"/>
</dbReference>
<dbReference type="GO" id="GO:0007409">
    <property type="term" value="P:axonogenesis"/>
    <property type="evidence" value="ECO:0007669"/>
    <property type="project" value="TreeGrafter"/>
</dbReference>
<sequence length="363" mass="40710">MERVLPMLLVPVPAEATGRLGSRAQLHREQEVLGSLTAAGRLQVLSLVPGGRGGGGCSLDGPFRHFVWEDSHNSSTPTDKPRLLALSENYELLIYEFNLKDGRCDGTILYNCSEETLQKLIEDQNVSISLLYLRILSFHNNTSLLFINKCIILHIMFPERDAEIRVLNYFTLPLPAQAVDSIIDMQLCRGILFVLNIFNIVDGTHVAHVDLALHQEDICDEQQQEPAKISSFTSLKVSQDLDVVVIVSSSNSAIALNLNLYFRQHPGHLFCEKTLEDIPIEGAKGIDEDDPVNSDYNMKLTKFSFQVDRSWKAQLLSLNETIKSSTMEVSHCAPWFQDILHLETLNLITIVPVCQIGPSFHRT</sequence>
<dbReference type="GO" id="GO:0005737">
    <property type="term" value="C:cytoplasm"/>
    <property type="evidence" value="ECO:0007669"/>
    <property type="project" value="TreeGrafter"/>
</dbReference>
<dbReference type="EMBL" id="JAULJE010000009">
    <property type="protein sequence ID" value="KAK1339008.1"/>
    <property type="molecule type" value="Genomic_DNA"/>
</dbReference>